<proteinExistence type="predicted"/>
<keyword evidence="1" id="KW-1133">Transmembrane helix</keyword>
<reference evidence="3 4" key="1">
    <citation type="journal article" date="2015" name="Environ. Microbiol.">
        <title>Methane oxidation coupled to nitrate reduction under hypoxia by the Gammaproteobacterium Methylomonas denitrificans, sp. nov. type strain FJG1.</title>
        <authorList>
            <person name="Kits K.D."/>
            <person name="Klotz M.G."/>
            <person name="Stein L.Y."/>
        </authorList>
    </citation>
    <scope>NUCLEOTIDE SEQUENCE [LARGE SCALE GENOMIC DNA]</scope>
    <source>
        <strain evidence="3 4">FJG1</strain>
    </source>
</reference>
<dbReference type="EMBL" id="CP014476">
    <property type="protein sequence ID" value="AMK75938.1"/>
    <property type="molecule type" value="Genomic_DNA"/>
</dbReference>
<keyword evidence="1" id="KW-0812">Transmembrane</keyword>
<feature type="transmembrane region" description="Helical" evidence="1">
    <location>
        <begin position="58"/>
        <end position="77"/>
    </location>
</feature>
<evidence type="ECO:0000256" key="1">
    <source>
        <dbReference type="SAM" id="Phobius"/>
    </source>
</evidence>
<dbReference type="Proteomes" id="UP000030512">
    <property type="component" value="Chromosome"/>
</dbReference>
<name>A0A126T1I1_9GAMM</name>
<dbReference type="OrthoDB" id="8778886at2"/>
<feature type="domain" description="SMODS and SLOG-associating 2TM effector" evidence="2">
    <location>
        <begin position="1"/>
        <end position="177"/>
    </location>
</feature>
<dbReference type="STRING" id="1538553.JT25_005445"/>
<dbReference type="NCBIfam" id="NF033630">
    <property type="entry name" value="SLATT_6"/>
    <property type="match status" value="1"/>
</dbReference>
<dbReference type="KEGG" id="mdn:JT25_005445"/>
<dbReference type="InterPro" id="IPR041119">
    <property type="entry name" value="SLATT_6"/>
</dbReference>
<evidence type="ECO:0000259" key="2">
    <source>
        <dbReference type="Pfam" id="PF18169"/>
    </source>
</evidence>
<keyword evidence="4" id="KW-1185">Reference proteome</keyword>
<dbReference type="RefSeq" id="WP_036275054.1">
    <property type="nucleotide sequence ID" value="NZ_CP014476.1"/>
</dbReference>
<evidence type="ECO:0000313" key="4">
    <source>
        <dbReference type="Proteomes" id="UP000030512"/>
    </source>
</evidence>
<keyword evidence="1" id="KW-0472">Membrane</keyword>
<feature type="transmembrane region" description="Helical" evidence="1">
    <location>
        <begin position="169"/>
        <end position="193"/>
    </location>
</feature>
<dbReference type="AlphaFoldDB" id="A0A126T1I1"/>
<evidence type="ECO:0000313" key="3">
    <source>
        <dbReference type="EMBL" id="AMK75938.1"/>
    </source>
</evidence>
<sequence>MDKNDLLKHIAETGYNVGFGAKKHFATYDIVDKLPGLIGFVSTAVGIFSLFIDVLTDNYLSATFIVLGICGLYISFYDATKIDYETSAKEITKIFNDLKRLYYKAKSAKPDDLAAIETELMALENKYYQVAISKQILFSDWYAHYKFFWQHQIGWIEEQKTFSFLRDKIPLSFSFFVLILVVVFGSCLAQKFFQLCATFNFG</sequence>
<organism evidence="3 4">
    <name type="scientific">Methylomonas denitrificans</name>
    <dbReference type="NCBI Taxonomy" id="1538553"/>
    <lineage>
        <taxon>Bacteria</taxon>
        <taxon>Pseudomonadati</taxon>
        <taxon>Pseudomonadota</taxon>
        <taxon>Gammaproteobacteria</taxon>
        <taxon>Methylococcales</taxon>
        <taxon>Methylococcaceae</taxon>
        <taxon>Methylomonas</taxon>
    </lineage>
</organism>
<feature type="transmembrane region" description="Helical" evidence="1">
    <location>
        <begin position="34"/>
        <end position="52"/>
    </location>
</feature>
<protein>
    <recommendedName>
        <fullName evidence="2">SMODS and SLOG-associating 2TM effector domain-containing protein</fullName>
    </recommendedName>
</protein>
<dbReference type="Pfam" id="PF18169">
    <property type="entry name" value="SLATT_6"/>
    <property type="match status" value="1"/>
</dbReference>
<accession>A0A126T1I1</accession>
<gene>
    <name evidence="3" type="ORF">JT25_005445</name>
</gene>